<dbReference type="PATRIC" id="fig|217031.4.peg.5320"/>
<evidence type="ECO:0000313" key="3">
    <source>
        <dbReference type="Proteomes" id="UP000053881"/>
    </source>
</evidence>
<protein>
    <submittedName>
        <fullName evidence="2">Xylose isomerase</fullName>
    </submittedName>
</protein>
<dbReference type="AlphaFoldDB" id="A0A0Q9Y2B8"/>
<proteinExistence type="predicted"/>
<gene>
    <name evidence="2" type="ORF">ACA29_15645</name>
</gene>
<dbReference type="Proteomes" id="UP000053881">
    <property type="component" value="Unassembled WGS sequence"/>
</dbReference>
<accession>A0A0Q9Y2B8</accession>
<dbReference type="Pfam" id="PF01261">
    <property type="entry name" value="AP_endonuc_2"/>
    <property type="match status" value="1"/>
</dbReference>
<evidence type="ECO:0000313" key="2">
    <source>
        <dbReference type="EMBL" id="KRG11770.1"/>
    </source>
</evidence>
<feature type="domain" description="Xylose isomerase-like TIM barrel" evidence="1">
    <location>
        <begin position="20"/>
        <end position="315"/>
    </location>
</feature>
<dbReference type="InterPro" id="IPR036237">
    <property type="entry name" value="Xyl_isomerase-like_sf"/>
</dbReference>
<organism evidence="2 3">
    <name type="scientific">Lederbergia galactosidilytica</name>
    <dbReference type="NCBI Taxonomy" id="217031"/>
    <lineage>
        <taxon>Bacteria</taxon>
        <taxon>Bacillati</taxon>
        <taxon>Bacillota</taxon>
        <taxon>Bacilli</taxon>
        <taxon>Bacillales</taxon>
        <taxon>Bacillaceae</taxon>
        <taxon>Lederbergia</taxon>
    </lineage>
</organism>
<dbReference type="Gene3D" id="3.20.20.150">
    <property type="entry name" value="Divalent-metal-dependent TIM barrel enzymes"/>
    <property type="match status" value="1"/>
</dbReference>
<dbReference type="PANTHER" id="PTHR12110">
    <property type="entry name" value="HYDROXYPYRUVATE ISOMERASE"/>
    <property type="match status" value="1"/>
</dbReference>
<dbReference type="SUPFAM" id="SSF51658">
    <property type="entry name" value="Xylose isomerase-like"/>
    <property type="match status" value="1"/>
</dbReference>
<sequence>MKLGVFAVLFSSKPLEEALDYIQEQGLETVEIGTGGYVGNAHCQPAELLSDENKLKEFKEVFQTRNLEISALSCHGNPLSCHGNPLHPNQNIAIEHHQVFQDTVRLAAKLGVDTVVTFSGCPGESNFSLNPVWITCPWPSDFSEVVNWQWEEKVIPYWQEQNEFLKEHGVRVAIEPHPGFVVYNTETALRLRKECGDQIGTNFDPSHYFWQGMDPVASIKALGNESALFHFHAKDTRIDQQNNALNGVLDTKSYSDIANRSWIFRTVGYGHSEETWRDIISTLQTIGYEGAISIEHEDGLMGIEEGFTKAVSFLQDKIIKDKIADMWWA</sequence>
<dbReference type="InterPro" id="IPR013022">
    <property type="entry name" value="Xyl_isomerase-like_TIM-brl"/>
</dbReference>
<dbReference type="GO" id="GO:0016853">
    <property type="term" value="F:isomerase activity"/>
    <property type="evidence" value="ECO:0007669"/>
    <property type="project" value="UniProtKB-KW"/>
</dbReference>
<comment type="caution">
    <text evidence="2">The sequence shown here is derived from an EMBL/GenBank/DDBJ whole genome shotgun (WGS) entry which is preliminary data.</text>
</comment>
<dbReference type="InterPro" id="IPR050312">
    <property type="entry name" value="IolE/XylAMocC-like"/>
</dbReference>
<evidence type="ECO:0000259" key="1">
    <source>
        <dbReference type="Pfam" id="PF01261"/>
    </source>
</evidence>
<keyword evidence="2" id="KW-0413">Isomerase</keyword>
<dbReference type="PANTHER" id="PTHR12110:SF21">
    <property type="entry name" value="XYLOSE ISOMERASE-LIKE TIM BARREL DOMAIN-CONTAINING PROTEIN"/>
    <property type="match status" value="1"/>
</dbReference>
<dbReference type="EMBL" id="LGPB01000113">
    <property type="protein sequence ID" value="KRG11770.1"/>
    <property type="molecule type" value="Genomic_DNA"/>
</dbReference>
<reference evidence="2 3" key="1">
    <citation type="submission" date="2015-06" db="EMBL/GenBank/DDBJ databases">
        <title>Genome sequencing project of Bacillus galactosidilyticus PL133.</title>
        <authorList>
            <person name="Gaiero J."/>
            <person name="Nicol R."/>
            <person name="Habash M."/>
        </authorList>
    </citation>
    <scope>NUCLEOTIDE SEQUENCE [LARGE SCALE GENOMIC DNA]</scope>
    <source>
        <strain evidence="2 3">PL133</strain>
    </source>
</reference>
<name>A0A0Q9Y2B8_9BACI</name>